<dbReference type="InterPro" id="IPR017953">
    <property type="entry name" value="Carbohydrate_kinase_pred_CS"/>
</dbReference>
<dbReference type="CDD" id="cd01171">
    <property type="entry name" value="YXKO-related"/>
    <property type="match status" value="1"/>
</dbReference>
<feature type="binding site" evidence="18">
    <location>
        <begin position="131"/>
        <end position="137"/>
    </location>
    <ligand>
        <name>(6S)-NADPHX</name>
        <dbReference type="ChEBI" id="CHEBI:64076"/>
    </ligand>
</feature>
<evidence type="ECO:0000256" key="12">
    <source>
        <dbReference type="ARBA" id="ARBA00023239"/>
    </source>
</evidence>
<proteinExistence type="inferred from homology"/>
<keyword evidence="7 17" id="KW-0067">ATP-binding</keyword>
<feature type="binding site" evidence="17">
    <location>
        <position position="263"/>
    </location>
    <ligand>
        <name>(6S)-NADPHX</name>
        <dbReference type="ChEBI" id="CHEBI:64076"/>
    </ligand>
</feature>
<dbReference type="SUPFAM" id="SSF64153">
    <property type="entry name" value="YjeF N-terminal domain-like"/>
    <property type="match status" value="1"/>
</dbReference>
<dbReference type="GO" id="GO:0046496">
    <property type="term" value="P:nicotinamide nucleotide metabolic process"/>
    <property type="evidence" value="ECO:0007669"/>
    <property type="project" value="UniProtKB-UniRule"/>
</dbReference>
<comment type="cofactor">
    <cofactor evidence="18 19">
        <name>K(+)</name>
        <dbReference type="ChEBI" id="CHEBI:29103"/>
    </cofactor>
    <text evidence="18 19">Binds 1 potassium ion per subunit.</text>
</comment>
<dbReference type="InterPro" id="IPR029056">
    <property type="entry name" value="Ribokinase-like"/>
</dbReference>
<evidence type="ECO:0000256" key="11">
    <source>
        <dbReference type="ARBA" id="ARBA00023235"/>
    </source>
</evidence>
<dbReference type="NCBIfam" id="TIGR00196">
    <property type="entry name" value="yjeF_cterm"/>
    <property type="match status" value="1"/>
</dbReference>
<feature type="binding site" evidence="17">
    <location>
        <position position="383"/>
    </location>
    <ligand>
        <name>(6S)-NADPHX</name>
        <dbReference type="ChEBI" id="CHEBI:64076"/>
    </ligand>
</feature>
<comment type="function">
    <text evidence="17">Catalyzes the dehydration of the S-form of NAD(P)HX at the expense of ADP, which is converted to AMP. Together with NAD(P)HX epimerase, which catalyzes the epimerization of the S- and R-forms, the enzyme allows the repair of both epimers of NAD(P)HX, a damaged form of NAD(P)H that is a result of enzymatic or heat-dependent hydration.</text>
</comment>
<feature type="domain" description="YjeF C-terminal" evidence="20">
    <location>
        <begin position="228"/>
        <end position="509"/>
    </location>
</feature>
<evidence type="ECO:0000256" key="1">
    <source>
        <dbReference type="ARBA" id="ARBA00000013"/>
    </source>
</evidence>
<dbReference type="Pfam" id="PF01256">
    <property type="entry name" value="Carb_kinase"/>
    <property type="match status" value="1"/>
</dbReference>
<evidence type="ECO:0000256" key="15">
    <source>
        <dbReference type="ARBA" id="ARBA00048238"/>
    </source>
</evidence>
<evidence type="ECO:0000256" key="3">
    <source>
        <dbReference type="ARBA" id="ARBA00006001"/>
    </source>
</evidence>
<dbReference type="Pfam" id="PF03853">
    <property type="entry name" value="YjeF_N"/>
    <property type="match status" value="1"/>
</dbReference>
<evidence type="ECO:0000313" key="23">
    <source>
        <dbReference type="Proteomes" id="UP000557217"/>
    </source>
</evidence>
<evidence type="ECO:0000256" key="17">
    <source>
        <dbReference type="HAMAP-Rule" id="MF_01965"/>
    </source>
</evidence>
<dbReference type="PROSITE" id="PS51385">
    <property type="entry name" value="YJEF_N"/>
    <property type="match status" value="1"/>
</dbReference>
<dbReference type="InterPro" id="IPR036652">
    <property type="entry name" value="YjeF_N_dom_sf"/>
</dbReference>
<evidence type="ECO:0000256" key="5">
    <source>
        <dbReference type="ARBA" id="ARBA00022723"/>
    </source>
</evidence>
<evidence type="ECO:0000256" key="7">
    <source>
        <dbReference type="ARBA" id="ARBA00022840"/>
    </source>
</evidence>
<comment type="similarity">
    <text evidence="17">Belongs to the NnrD/CARKD family.</text>
</comment>
<dbReference type="EC" id="5.1.99.6" evidence="19"/>
<comment type="catalytic activity">
    <reaction evidence="16 17 19">
        <text>(6S)-NADPHX + ADP = AMP + phosphate + NADPH + H(+)</text>
        <dbReference type="Rhea" id="RHEA:32235"/>
        <dbReference type="ChEBI" id="CHEBI:15378"/>
        <dbReference type="ChEBI" id="CHEBI:43474"/>
        <dbReference type="ChEBI" id="CHEBI:57783"/>
        <dbReference type="ChEBI" id="CHEBI:64076"/>
        <dbReference type="ChEBI" id="CHEBI:456215"/>
        <dbReference type="ChEBI" id="CHEBI:456216"/>
        <dbReference type="EC" id="4.2.1.136"/>
    </reaction>
</comment>
<dbReference type="InterPro" id="IPR004443">
    <property type="entry name" value="YjeF_N_dom"/>
</dbReference>
<dbReference type="EC" id="4.2.1.136" evidence="19"/>
<evidence type="ECO:0000256" key="18">
    <source>
        <dbReference type="HAMAP-Rule" id="MF_01966"/>
    </source>
</evidence>
<comment type="catalytic activity">
    <reaction evidence="2 18 19">
        <text>(6R)-NADPHX = (6S)-NADPHX</text>
        <dbReference type="Rhea" id="RHEA:32227"/>
        <dbReference type="ChEBI" id="CHEBI:64076"/>
        <dbReference type="ChEBI" id="CHEBI:64077"/>
        <dbReference type="EC" id="5.1.99.6"/>
    </reaction>
</comment>
<comment type="catalytic activity">
    <reaction evidence="1 18 19">
        <text>(6R)-NADHX = (6S)-NADHX</text>
        <dbReference type="Rhea" id="RHEA:32215"/>
        <dbReference type="ChEBI" id="CHEBI:64074"/>
        <dbReference type="ChEBI" id="CHEBI:64075"/>
        <dbReference type="EC" id="5.1.99.6"/>
    </reaction>
</comment>
<gene>
    <name evidence="18" type="primary">nnrE</name>
    <name evidence="17" type="synonym">nnrD</name>
    <name evidence="22" type="ORF">HNR36_000807</name>
</gene>
<keyword evidence="12 17" id="KW-0456">Lyase</keyword>
<dbReference type="GO" id="GO:0110051">
    <property type="term" value="P:metabolite repair"/>
    <property type="evidence" value="ECO:0007669"/>
    <property type="project" value="TreeGrafter"/>
</dbReference>
<sequence length="509" mass="55249">MYVADQKTMQLLDHFTMEQLGLPGAVLMENAGNAVVQAILKDYPKNTSVLVLSGYGNNGGDGFVIARRLIDFGYDVLLCFIGNEAKLKGDARIHFQVYKNRQLPFYHFNAEENDIFTYIQQADVIIDAMLGTGVSGEVRFPFNQIIEAVNDSKKDVISVDIPSGLNSDTGKAASTTIKATKTITFAMPKMGFFVGDGPTVIGKWEVADISVPDSVVETLQLKLPKLLDEATAISSLPQRIKHGHKGAFGHCLVIGGCKHYVGAPVYTAKAAFHSGIGLVTLAIPEKIYPLVAGTCHESLFIPLSDSNGFINWKAIETIDFSKYTTIAFGPGLGRELDGDAIIRTLLDQLTTQTLIIDADGLYFLKNHLEQLQHYKGDIILTPHPGEMATLTGKSVAEIEANRLETAKNFAATYGAYLLLKGHRPIIATPTSELWINPYGNDALGKGGSGDVLTGLIASLVSQHQNPLKAMLCASFYHAIAAEELGRNSSNYGVTPMDIIHYIPILFGRK</sequence>
<evidence type="ECO:0000256" key="10">
    <source>
        <dbReference type="ARBA" id="ARBA00023027"/>
    </source>
</evidence>
<dbReference type="Gene3D" id="3.40.1190.20">
    <property type="match status" value="1"/>
</dbReference>
<comment type="catalytic activity">
    <reaction evidence="15 17 19">
        <text>(6S)-NADHX + ADP = AMP + phosphate + NADH + H(+)</text>
        <dbReference type="Rhea" id="RHEA:32223"/>
        <dbReference type="ChEBI" id="CHEBI:15378"/>
        <dbReference type="ChEBI" id="CHEBI:43474"/>
        <dbReference type="ChEBI" id="CHEBI:57945"/>
        <dbReference type="ChEBI" id="CHEBI:64074"/>
        <dbReference type="ChEBI" id="CHEBI:456215"/>
        <dbReference type="ChEBI" id="CHEBI:456216"/>
        <dbReference type="EC" id="4.2.1.136"/>
    </reaction>
</comment>
<keyword evidence="11 18" id="KW-0413">Isomerase</keyword>
<comment type="function">
    <text evidence="18">Catalyzes the epimerization of the S- and R-forms of NAD(P)HX, a damaged form of NAD(P)H that is a result of enzymatic or heat-dependent hydration. This is a prerequisite for the S-specific NAD(P)H-hydrate dehydratase to allow the repair of both epimers of NAD(P)HX.</text>
</comment>
<evidence type="ECO:0000256" key="2">
    <source>
        <dbReference type="ARBA" id="ARBA00000909"/>
    </source>
</evidence>
<evidence type="ECO:0000256" key="13">
    <source>
        <dbReference type="ARBA" id="ARBA00023268"/>
    </source>
</evidence>
<evidence type="ECO:0000256" key="9">
    <source>
        <dbReference type="ARBA" id="ARBA00022958"/>
    </source>
</evidence>
<keyword evidence="9 18" id="KW-0630">Potassium</keyword>
<evidence type="ECO:0000256" key="8">
    <source>
        <dbReference type="ARBA" id="ARBA00022857"/>
    </source>
</evidence>
<evidence type="ECO:0000256" key="16">
    <source>
        <dbReference type="ARBA" id="ARBA00049209"/>
    </source>
</evidence>
<feature type="binding site" evidence="18">
    <location>
        <position position="127"/>
    </location>
    <ligand>
        <name>K(+)</name>
        <dbReference type="ChEBI" id="CHEBI:29103"/>
    </ligand>
</feature>
<dbReference type="GO" id="GO:0052856">
    <property type="term" value="F:NAD(P)HX epimerase activity"/>
    <property type="evidence" value="ECO:0007669"/>
    <property type="project" value="UniProtKB-UniRule"/>
</dbReference>
<evidence type="ECO:0000259" key="20">
    <source>
        <dbReference type="PROSITE" id="PS51383"/>
    </source>
</evidence>
<dbReference type="AlphaFoldDB" id="A0A840PUL1"/>
<organism evidence="22 23">
    <name type="scientific">Ureibacillus thermosphaericus</name>
    <dbReference type="NCBI Taxonomy" id="51173"/>
    <lineage>
        <taxon>Bacteria</taxon>
        <taxon>Bacillati</taxon>
        <taxon>Bacillota</taxon>
        <taxon>Bacilli</taxon>
        <taxon>Bacillales</taxon>
        <taxon>Caryophanaceae</taxon>
        <taxon>Ureibacillus</taxon>
    </lineage>
</organism>
<protein>
    <recommendedName>
        <fullName evidence="19">Bifunctional NAD(P)H-hydrate repair enzyme</fullName>
    </recommendedName>
    <alternativeName>
        <fullName evidence="19">Nicotinamide nucleotide repair protein</fullName>
    </alternativeName>
    <domain>
        <recommendedName>
            <fullName evidence="19">ADP-dependent (S)-NAD(P)H-hydrate dehydratase</fullName>
            <ecNumber evidence="19">4.2.1.136</ecNumber>
        </recommendedName>
        <alternativeName>
            <fullName evidence="19">ADP-dependent NAD(P)HX dehydratase</fullName>
        </alternativeName>
    </domain>
    <domain>
        <recommendedName>
            <fullName evidence="19">NAD(P)H-hydrate epimerase</fullName>
            <ecNumber evidence="19">5.1.99.6</ecNumber>
        </recommendedName>
    </domain>
</protein>
<keyword evidence="6 17" id="KW-0547">Nucleotide-binding</keyword>
<comment type="similarity">
    <text evidence="18">Belongs to the NnrE/AIBP family.</text>
</comment>
<keyword evidence="5 18" id="KW-0479">Metal-binding</keyword>
<keyword evidence="13" id="KW-0511">Multifunctional enzyme</keyword>
<dbReference type="GO" id="GO:0046872">
    <property type="term" value="F:metal ion binding"/>
    <property type="evidence" value="ECO:0007669"/>
    <property type="project" value="UniProtKB-UniRule"/>
</dbReference>
<comment type="caution">
    <text evidence="17">Lacks conserved residue(s) required for the propagation of feature annotation.</text>
</comment>
<dbReference type="GO" id="GO:0052855">
    <property type="term" value="F:ADP-dependent NAD(P)H-hydrate dehydratase activity"/>
    <property type="evidence" value="ECO:0007669"/>
    <property type="project" value="UniProtKB-UniRule"/>
</dbReference>
<dbReference type="NCBIfam" id="TIGR00197">
    <property type="entry name" value="yjeF_nterm"/>
    <property type="match status" value="1"/>
</dbReference>
<dbReference type="Proteomes" id="UP000557217">
    <property type="component" value="Unassembled WGS sequence"/>
</dbReference>
<accession>A0A840PUL1</accession>
<evidence type="ECO:0000313" key="22">
    <source>
        <dbReference type="EMBL" id="MBB5148421.1"/>
    </source>
</evidence>
<dbReference type="SUPFAM" id="SSF53613">
    <property type="entry name" value="Ribokinase-like"/>
    <property type="match status" value="1"/>
</dbReference>
<dbReference type="HAMAP" id="MF_01965">
    <property type="entry name" value="NADHX_dehydratase"/>
    <property type="match status" value="1"/>
</dbReference>
<dbReference type="PANTHER" id="PTHR12592:SF0">
    <property type="entry name" value="ATP-DEPENDENT (S)-NAD(P)H-HYDRATE DEHYDRATASE"/>
    <property type="match status" value="1"/>
</dbReference>
<keyword evidence="10 17" id="KW-0520">NAD</keyword>
<dbReference type="PROSITE" id="PS01050">
    <property type="entry name" value="YJEF_C_2"/>
    <property type="match status" value="1"/>
</dbReference>
<comment type="caution">
    <text evidence="22">The sequence shown here is derived from an EMBL/GenBank/DDBJ whole genome shotgun (WGS) entry which is preliminary data.</text>
</comment>
<dbReference type="PROSITE" id="PS51383">
    <property type="entry name" value="YJEF_C_3"/>
    <property type="match status" value="1"/>
</dbReference>
<evidence type="ECO:0000259" key="21">
    <source>
        <dbReference type="PROSITE" id="PS51385"/>
    </source>
</evidence>
<evidence type="ECO:0000256" key="6">
    <source>
        <dbReference type="ARBA" id="ARBA00022741"/>
    </source>
</evidence>
<dbReference type="PIRSF" id="PIRSF017184">
    <property type="entry name" value="Nnr"/>
    <property type="match status" value="1"/>
</dbReference>
<feature type="binding site" evidence="18">
    <location>
        <begin position="57"/>
        <end position="61"/>
    </location>
    <ligand>
        <name>(6S)-NADPHX</name>
        <dbReference type="ChEBI" id="CHEBI:64076"/>
    </ligand>
</feature>
<reference evidence="22 23" key="1">
    <citation type="submission" date="2020-08" db="EMBL/GenBank/DDBJ databases">
        <title>Genomic Encyclopedia of Type Strains, Phase IV (KMG-IV): sequencing the most valuable type-strain genomes for metagenomic binning, comparative biology and taxonomic classification.</title>
        <authorList>
            <person name="Goeker M."/>
        </authorList>
    </citation>
    <scope>NUCLEOTIDE SEQUENCE [LARGE SCALE GENOMIC DNA]</scope>
    <source>
        <strain evidence="22 23">DSM 10633</strain>
    </source>
</reference>
<comment type="function">
    <text evidence="14 19">Bifunctional enzyme that catalyzes the epimerization of the S- and R-forms of NAD(P)HX and the dehydration of the S-form of NAD(P)HX at the expense of ADP, which is converted to AMP. This allows the repair of both epimers of NAD(P)HX, a damaged form of NAD(P)H that is a result of enzymatic or heat-dependent hydration.</text>
</comment>
<evidence type="ECO:0000256" key="19">
    <source>
        <dbReference type="PIRNR" id="PIRNR017184"/>
    </source>
</evidence>
<dbReference type="GO" id="GO:0005524">
    <property type="term" value="F:ATP binding"/>
    <property type="evidence" value="ECO:0007669"/>
    <property type="project" value="UniProtKB-UniRule"/>
</dbReference>
<comment type="similarity">
    <text evidence="4 19">In the C-terminal section; belongs to the NnrD/CARKD family.</text>
</comment>
<dbReference type="EMBL" id="JACHGZ010000006">
    <property type="protein sequence ID" value="MBB5148421.1"/>
    <property type="molecule type" value="Genomic_DNA"/>
</dbReference>
<feature type="binding site" evidence="18">
    <location>
        <position position="163"/>
    </location>
    <ligand>
        <name>K(+)</name>
        <dbReference type="ChEBI" id="CHEBI:29103"/>
    </ligand>
</feature>
<evidence type="ECO:0000256" key="14">
    <source>
        <dbReference type="ARBA" id="ARBA00025153"/>
    </source>
</evidence>
<dbReference type="Gene3D" id="3.40.50.10260">
    <property type="entry name" value="YjeF N-terminal domain"/>
    <property type="match status" value="1"/>
</dbReference>
<feature type="binding site" evidence="17">
    <location>
        <position position="331"/>
    </location>
    <ligand>
        <name>(6S)-NADPHX</name>
        <dbReference type="ChEBI" id="CHEBI:64076"/>
    </ligand>
</feature>
<feature type="binding site" evidence="17">
    <location>
        <position position="449"/>
    </location>
    <ligand>
        <name>AMP</name>
        <dbReference type="ChEBI" id="CHEBI:456215"/>
    </ligand>
</feature>
<dbReference type="InterPro" id="IPR000631">
    <property type="entry name" value="CARKD"/>
</dbReference>
<feature type="binding site" evidence="17">
    <location>
        <position position="450"/>
    </location>
    <ligand>
        <name>(6S)-NADPHX</name>
        <dbReference type="ChEBI" id="CHEBI:64076"/>
    </ligand>
</feature>
<feature type="domain" description="YjeF N-terminal" evidence="21">
    <location>
        <begin position="9"/>
        <end position="217"/>
    </location>
</feature>
<evidence type="ECO:0000256" key="4">
    <source>
        <dbReference type="ARBA" id="ARBA00009524"/>
    </source>
</evidence>
<feature type="binding site" evidence="18">
    <location>
        <position position="58"/>
    </location>
    <ligand>
        <name>K(+)</name>
        <dbReference type="ChEBI" id="CHEBI:29103"/>
    </ligand>
</feature>
<keyword evidence="23" id="KW-1185">Reference proteome</keyword>
<feature type="binding site" evidence="18">
    <location>
        <position position="160"/>
    </location>
    <ligand>
        <name>(6S)-NADPHX</name>
        <dbReference type="ChEBI" id="CHEBI:64076"/>
    </ligand>
</feature>
<name>A0A840PUL1_URETH</name>
<comment type="cofactor">
    <cofactor evidence="17">
        <name>Mg(2+)</name>
        <dbReference type="ChEBI" id="CHEBI:18420"/>
    </cofactor>
</comment>
<dbReference type="HAMAP" id="MF_01966">
    <property type="entry name" value="NADHX_epimerase"/>
    <property type="match status" value="1"/>
</dbReference>
<keyword evidence="8 17" id="KW-0521">NADP</keyword>
<dbReference type="PANTHER" id="PTHR12592">
    <property type="entry name" value="ATP-DEPENDENT (S)-NAD(P)H-HYDRATE DEHYDRATASE FAMILY MEMBER"/>
    <property type="match status" value="1"/>
</dbReference>
<comment type="subunit">
    <text evidence="17">Homotetramer.</text>
</comment>
<comment type="similarity">
    <text evidence="3 19">In the N-terminal section; belongs to the NnrE/AIBP family.</text>
</comment>
<dbReference type="InterPro" id="IPR030677">
    <property type="entry name" value="Nnr"/>
</dbReference>
<dbReference type="RefSeq" id="WP_168412096.1">
    <property type="nucleotide sequence ID" value="NZ_JAAXPW010000007.1"/>
</dbReference>